<keyword evidence="2" id="KW-1185">Reference proteome</keyword>
<name>A0A6G6GKL1_9FLAO</name>
<dbReference type="KEGG" id="mgel:G5B37_01205"/>
<dbReference type="RefSeq" id="WP_164678238.1">
    <property type="nucleotide sequence ID" value="NZ_CP049057.1"/>
</dbReference>
<evidence type="ECO:0000313" key="2">
    <source>
        <dbReference type="Proteomes" id="UP000505306"/>
    </source>
</evidence>
<gene>
    <name evidence="1" type="ORF">G5B37_01205</name>
</gene>
<dbReference type="AlphaFoldDB" id="A0A6G6GKL1"/>
<reference evidence="1 2" key="1">
    <citation type="submission" date="2020-02" db="EMBL/GenBank/DDBJ databases">
        <title>Complete genome sequence of Flavobacteriaceae bacterium.</title>
        <authorList>
            <person name="Kim S.-J."/>
            <person name="Kim Y.-S."/>
            <person name="Kim K.-H."/>
        </authorList>
    </citation>
    <scope>NUCLEOTIDE SEQUENCE [LARGE SCALE GENOMIC DNA]</scope>
    <source>
        <strain evidence="1 2">RR4-40</strain>
    </source>
</reference>
<dbReference type="EMBL" id="CP049057">
    <property type="protein sequence ID" value="QIE58231.1"/>
    <property type="molecule type" value="Genomic_DNA"/>
</dbReference>
<dbReference type="Proteomes" id="UP000505306">
    <property type="component" value="Chromosome"/>
</dbReference>
<organism evidence="1 2">
    <name type="scientific">Rasiella rasia</name>
    <dbReference type="NCBI Taxonomy" id="2744027"/>
    <lineage>
        <taxon>Bacteria</taxon>
        <taxon>Pseudomonadati</taxon>
        <taxon>Bacteroidota</taxon>
        <taxon>Flavobacteriia</taxon>
        <taxon>Flavobacteriales</taxon>
        <taxon>Flavobacteriaceae</taxon>
        <taxon>Rasiella</taxon>
    </lineage>
</organism>
<proteinExistence type="predicted"/>
<evidence type="ECO:0000313" key="1">
    <source>
        <dbReference type="EMBL" id="QIE58231.1"/>
    </source>
</evidence>
<accession>A0A6G6GKL1</accession>
<sequence length="185" mass="21438">MEQIKVIFFALASFFGIEDGRIAADATTVTINPQKKEIVIIQEDLFSVIQNEKDKAIALVQWDALLHYKELNMTWAKELASLESKTLIISPKKDIIQPRLTFTYTNEKDLRGLGIWYNAEKDEFSINHVPRYNLSTDNGHLSGNYWVFQGNKTFSFTLQPFLEMPEQYKNFKQPISELLLLSEKK</sequence>
<protein>
    <submittedName>
        <fullName evidence="1">Uncharacterized protein</fullName>
    </submittedName>
</protein>